<keyword evidence="3" id="KW-1185">Reference proteome</keyword>
<evidence type="ECO:0000256" key="1">
    <source>
        <dbReference type="SAM" id="MobiDB-lite"/>
    </source>
</evidence>
<protein>
    <submittedName>
        <fullName evidence="2">Uncharacterized protein</fullName>
    </submittedName>
</protein>
<feature type="region of interest" description="Disordered" evidence="1">
    <location>
        <begin position="127"/>
        <end position="150"/>
    </location>
</feature>
<reference evidence="2 3" key="1">
    <citation type="journal article" date="2013" name="Appl. Environ. Microbiol.">
        <title>Genome analysis suggests that the soil oligotrophic bacterium Agromonas oligotrophica (Bradyrhizobium oligotrophicum) is a nitrogen-fixing symbiont of Aeschynomene indica.</title>
        <authorList>
            <person name="Okubo T."/>
            <person name="Fukushima S."/>
            <person name="Itakura M."/>
            <person name="Oshima K."/>
            <person name="Longtonglang A."/>
            <person name="Teaumroong N."/>
            <person name="Mitsui H."/>
            <person name="Hattori M."/>
            <person name="Hattori R."/>
            <person name="Hattori T."/>
            <person name="Minamisawa K."/>
        </authorList>
    </citation>
    <scope>NUCLEOTIDE SEQUENCE [LARGE SCALE GENOMIC DNA]</scope>
    <source>
        <strain evidence="2 3">S58</strain>
    </source>
</reference>
<name>M4ZH92_9BRAD</name>
<dbReference type="GeneID" id="301820883"/>
<sequence length="150" mass="15394">MVADAKTPADKAALISAAISILKGGAGQSDARKNDRVTKILGDLTHQITNSSGPSDPAKGQLLDGIAKILKQLVTAPSHQPGASSSVLHTLNQLVDQISEAKYLDQTTKNSILDKLSSIIQQLAASNSGSPCDRSAGHLSADDDIAVGDG</sequence>
<dbReference type="EMBL" id="AP012603">
    <property type="protein sequence ID" value="BAM93193.1"/>
    <property type="molecule type" value="Genomic_DNA"/>
</dbReference>
<proteinExistence type="predicted"/>
<dbReference type="Proteomes" id="UP000011841">
    <property type="component" value="Chromosome"/>
</dbReference>
<dbReference type="PATRIC" id="fig|1245469.3.peg.7389"/>
<dbReference type="KEGG" id="aol:S58_72290"/>
<dbReference type="HOGENOM" id="CLU_1737049_0_0_5"/>
<evidence type="ECO:0000313" key="3">
    <source>
        <dbReference type="Proteomes" id="UP000011841"/>
    </source>
</evidence>
<dbReference type="RefSeq" id="WP_015670264.1">
    <property type="nucleotide sequence ID" value="NC_020453.1"/>
</dbReference>
<evidence type="ECO:0000313" key="2">
    <source>
        <dbReference type="EMBL" id="BAM93193.1"/>
    </source>
</evidence>
<accession>M4ZH92</accession>
<organism evidence="2 3">
    <name type="scientific">Bradyrhizobium oligotrophicum S58</name>
    <dbReference type="NCBI Taxonomy" id="1245469"/>
    <lineage>
        <taxon>Bacteria</taxon>
        <taxon>Pseudomonadati</taxon>
        <taxon>Pseudomonadota</taxon>
        <taxon>Alphaproteobacteria</taxon>
        <taxon>Hyphomicrobiales</taxon>
        <taxon>Nitrobacteraceae</taxon>
        <taxon>Bradyrhizobium</taxon>
    </lineage>
</organism>
<gene>
    <name evidence="2" type="ORF">S58_72290</name>
</gene>
<dbReference type="AlphaFoldDB" id="M4ZH92"/>